<evidence type="ECO:0000259" key="1">
    <source>
        <dbReference type="PROSITE" id="PS50835"/>
    </source>
</evidence>
<proteinExistence type="predicted"/>
<dbReference type="InterPro" id="IPR013783">
    <property type="entry name" value="Ig-like_fold"/>
</dbReference>
<dbReference type="Gene3D" id="2.60.40.10">
    <property type="entry name" value="Immunoglobulins"/>
    <property type="match status" value="1"/>
</dbReference>
<evidence type="ECO:0000313" key="3">
    <source>
        <dbReference type="Proteomes" id="UP000015104"/>
    </source>
</evidence>
<dbReference type="PANTHER" id="PTHR23278:SF19">
    <property type="entry name" value="OBSCURIN"/>
    <property type="match status" value="1"/>
</dbReference>
<dbReference type="eggNOG" id="KOG3515">
    <property type="taxonomic scope" value="Eukaryota"/>
</dbReference>
<name>T1KLT4_TETUR</name>
<dbReference type="SUPFAM" id="SSF48726">
    <property type="entry name" value="Immunoglobulin"/>
    <property type="match status" value="1"/>
</dbReference>
<dbReference type="PROSITE" id="PS50835">
    <property type="entry name" value="IG_LIKE"/>
    <property type="match status" value="1"/>
</dbReference>
<dbReference type="InterPro" id="IPR013106">
    <property type="entry name" value="Ig_V-set"/>
</dbReference>
<sequence length="145" mass="16916">MSIDDFYDKNLFVAYTGQNFTIPCDISGEHGDDTIILILWYRNDSVRPIYTVDARKTSLKEASHSSEVADRMVFNINYPISKLLIKTVEKEDEAEYKCRIDYRIGRTVYRTMRLTVLGKIKLTENSFGWKKKIKVGKKKQIFFLG</sequence>
<dbReference type="Proteomes" id="UP000015104">
    <property type="component" value="Unassembled WGS sequence"/>
</dbReference>
<dbReference type="AlphaFoldDB" id="T1KLT4"/>
<dbReference type="EMBL" id="CAEY01000212">
    <property type="status" value="NOT_ANNOTATED_CDS"/>
    <property type="molecule type" value="Genomic_DNA"/>
</dbReference>
<accession>T1KLT4</accession>
<feature type="domain" description="Ig-like" evidence="1">
    <location>
        <begin position="17"/>
        <end position="115"/>
    </location>
</feature>
<dbReference type="HOGENOM" id="CLU_130088_1_0_1"/>
<dbReference type="Pfam" id="PF07686">
    <property type="entry name" value="V-set"/>
    <property type="match status" value="1"/>
</dbReference>
<dbReference type="PANTHER" id="PTHR23278">
    <property type="entry name" value="SIDESTEP PROTEIN"/>
    <property type="match status" value="1"/>
</dbReference>
<organism evidence="2 3">
    <name type="scientific">Tetranychus urticae</name>
    <name type="common">Two-spotted spider mite</name>
    <dbReference type="NCBI Taxonomy" id="32264"/>
    <lineage>
        <taxon>Eukaryota</taxon>
        <taxon>Metazoa</taxon>
        <taxon>Ecdysozoa</taxon>
        <taxon>Arthropoda</taxon>
        <taxon>Chelicerata</taxon>
        <taxon>Arachnida</taxon>
        <taxon>Acari</taxon>
        <taxon>Acariformes</taxon>
        <taxon>Trombidiformes</taxon>
        <taxon>Prostigmata</taxon>
        <taxon>Eleutherengona</taxon>
        <taxon>Raphignathae</taxon>
        <taxon>Tetranychoidea</taxon>
        <taxon>Tetranychidae</taxon>
        <taxon>Tetranychus</taxon>
    </lineage>
</organism>
<reference evidence="2" key="2">
    <citation type="submission" date="2015-06" db="UniProtKB">
        <authorList>
            <consortium name="EnsemblMetazoa"/>
        </authorList>
    </citation>
    <scope>IDENTIFICATION</scope>
</reference>
<dbReference type="InterPro" id="IPR036179">
    <property type="entry name" value="Ig-like_dom_sf"/>
</dbReference>
<dbReference type="SMART" id="SM00409">
    <property type="entry name" value="IG"/>
    <property type="match status" value="1"/>
</dbReference>
<keyword evidence="3" id="KW-1185">Reference proteome</keyword>
<reference evidence="3" key="1">
    <citation type="submission" date="2011-08" db="EMBL/GenBank/DDBJ databases">
        <authorList>
            <person name="Rombauts S."/>
        </authorList>
    </citation>
    <scope>NUCLEOTIDE SEQUENCE</scope>
    <source>
        <strain evidence="3">London</strain>
    </source>
</reference>
<dbReference type="InterPro" id="IPR007110">
    <property type="entry name" value="Ig-like_dom"/>
</dbReference>
<evidence type="ECO:0000313" key="2">
    <source>
        <dbReference type="EnsemblMetazoa" id="tetur14g03590.1"/>
    </source>
</evidence>
<dbReference type="InterPro" id="IPR003599">
    <property type="entry name" value="Ig_sub"/>
</dbReference>
<protein>
    <recommendedName>
        <fullName evidence="1">Ig-like domain-containing protein</fullName>
    </recommendedName>
</protein>
<dbReference type="EnsemblMetazoa" id="tetur14g03590.1">
    <property type="protein sequence ID" value="tetur14g03590.1"/>
    <property type="gene ID" value="tetur14g03590"/>
</dbReference>